<dbReference type="Proteomes" id="UP000002058">
    <property type="component" value="Unassembled WGS sequence"/>
</dbReference>
<evidence type="ECO:0000256" key="1">
    <source>
        <dbReference type="SAM" id="Phobius"/>
    </source>
</evidence>
<dbReference type="InParanoid" id="C4JLR9"/>
<reference evidence="3" key="1">
    <citation type="journal article" date="2009" name="Genome Res.">
        <title>Comparative genomic analyses of the human fungal pathogens Coccidioides and their relatives.</title>
        <authorList>
            <person name="Sharpton T.J."/>
            <person name="Stajich J.E."/>
            <person name="Rounsley S.D."/>
            <person name="Gardner M.J."/>
            <person name="Wortman J.R."/>
            <person name="Jordar V.S."/>
            <person name="Maiti R."/>
            <person name="Kodira C.D."/>
            <person name="Neafsey D.E."/>
            <person name="Zeng Q."/>
            <person name="Hung C.-Y."/>
            <person name="McMahan C."/>
            <person name="Muszewska A."/>
            <person name="Grynberg M."/>
            <person name="Mandel M.A."/>
            <person name="Kellner E.M."/>
            <person name="Barker B.M."/>
            <person name="Galgiani J.N."/>
            <person name="Orbach M.J."/>
            <person name="Kirkland T.N."/>
            <person name="Cole G.T."/>
            <person name="Henn M.R."/>
            <person name="Birren B.W."/>
            <person name="Taylor J.W."/>
        </authorList>
    </citation>
    <scope>NUCLEOTIDE SEQUENCE [LARGE SCALE GENOMIC DNA]</scope>
    <source>
        <strain evidence="3">UAMH 1704</strain>
    </source>
</reference>
<evidence type="ECO:0000313" key="3">
    <source>
        <dbReference type="Proteomes" id="UP000002058"/>
    </source>
</evidence>
<dbReference type="OMA" id="ANRSHNS"/>
<dbReference type="GeneID" id="8444153"/>
<gene>
    <name evidence="2" type="ORF">UREG_03777</name>
</gene>
<protein>
    <submittedName>
        <fullName evidence="2">Uncharacterized protein</fullName>
    </submittedName>
</protein>
<dbReference type="EMBL" id="CH476616">
    <property type="protein sequence ID" value="EEP78931.1"/>
    <property type="molecule type" value="Genomic_DNA"/>
</dbReference>
<keyword evidence="3" id="KW-1185">Reference proteome</keyword>
<sequence length="251" mass="28315">MGLASPNNSISHDGFDEQATKATTVLPPALLADLIPALVVLIYALGITCWFRGVIWSCFRKPIFQRWTRRTADGWKGDYMNVAKEDDDEEVVDLQRLPSMMQHRRDEELIVGPSAVNVVSLVSKKIKKRPERLNIRGYTPLSSFSEDCEGGEEASLEIDTRAASIDPSLECQQQEPQNWLGLSKYFDNNTGQLQKHILLDPGTELSEMRVKEEDGMFEYDGGFGDNILGRWCDRAIRWAIARAQPWLEPAG</sequence>
<dbReference type="OrthoDB" id="4199391at2759"/>
<dbReference type="HOGENOM" id="CLU_1011975_0_0_1"/>
<dbReference type="RefSeq" id="XP_002544260.1">
    <property type="nucleotide sequence ID" value="XM_002544214.1"/>
</dbReference>
<feature type="transmembrane region" description="Helical" evidence="1">
    <location>
        <begin position="34"/>
        <end position="59"/>
    </location>
</feature>
<dbReference type="KEGG" id="ure:UREG_03777"/>
<dbReference type="VEuPathDB" id="FungiDB:UREG_03777"/>
<evidence type="ECO:0000313" key="2">
    <source>
        <dbReference type="EMBL" id="EEP78931.1"/>
    </source>
</evidence>
<keyword evidence="1" id="KW-0472">Membrane</keyword>
<keyword evidence="1" id="KW-1133">Transmembrane helix</keyword>
<proteinExistence type="predicted"/>
<organism evidence="2 3">
    <name type="scientific">Uncinocarpus reesii (strain UAMH 1704)</name>
    <dbReference type="NCBI Taxonomy" id="336963"/>
    <lineage>
        <taxon>Eukaryota</taxon>
        <taxon>Fungi</taxon>
        <taxon>Dikarya</taxon>
        <taxon>Ascomycota</taxon>
        <taxon>Pezizomycotina</taxon>
        <taxon>Eurotiomycetes</taxon>
        <taxon>Eurotiomycetidae</taxon>
        <taxon>Onygenales</taxon>
        <taxon>Onygenaceae</taxon>
        <taxon>Uncinocarpus</taxon>
    </lineage>
</organism>
<accession>C4JLR9</accession>
<dbReference type="eggNOG" id="ENOG502T5BQ">
    <property type="taxonomic scope" value="Eukaryota"/>
</dbReference>
<keyword evidence="1" id="KW-0812">Transmembrane</keyword>
<dbReference type="AlphaFoldDB" id="C4JLR9"/>
<name>C4JLR9_UNCRE</name>